<comment type="subcellular location">
    <subcellularLocation>
        <location evidence="1">Cytoplasm</location>
    </subcellularLocation>
</comment>
<dbReference type="Pfam" id="PF10672">
    <property type="entry name" value="Methyltrans_SAM"/>
    <property type="match status" value="1"/>
</dbReference>
<dbReference type="GO" id="GO:0032259">
    <property type="term" value="P:methylation"/>
    <property type="evidence" value="ECO:0007669"/>
    <property type="project" value="UniProtKB-KW"/>
</dbReference>
<dbReference type="GO" id="GO:0008168">
    <property type="term" value="F:methyltransferase activity"/>
    <property type="evidence" value="ECO:0007669"/>
    <property type="project" value="UniProtKB-KW"/>
</dbReference>
<reference evidence="9" key="1">
    <citation type="submission" date="2021-04" db="EMBL/GenBank/DDBJ databases">
        <authorList>
            <person name="Zhang D.-C."/>
        </authorList>
    </citation>
    <scope>NUCLEOTIDE SEQUENCE</scope>
    <source>
        <strain evidence="9">CGMCC 1.15697</strain>
    </source>
</reference>
<dbReference type="CDD" id="cd21153">
    <property type="entry name" value="PUA_RlmI"/>
    <property type="match status" value="1"/>
</dbReference>
<feature type="domain" description="S-adenosylmethionine-dependent methyltransferase" evidence="7">
    <location>
        <begin position="192"/>
        <end position="396"/>
    </location>
</feature>
<sequence>MNTESPTPRLLLQPKAWKRFAEGAPWAFSNEIQMDNAARKLAPGTLARLCLPEGEPAALVHFNPHSLIAARALSREPDHLAAGALPADWLEARIERAAALRARLFEEPYYRLVHAEADGLPGLVIDRFGDIFTVQANTAGMDRLLPRIDAALTDRLGATAIVHRNDSATRGLEGLAEGIEVARGTLDGPVTLRENGALFHADLSTGQKTGWFFDHRENRAFAARLAKGRSVLDLYGYAGAFAIPAALAGATRVVGIDRSAEAQVLAARSAEANGVADRITFERADVFQYLERLETPFDLVIADPPAFVKNRKSLKQGLRAYAKLARLSAGATAPGGELMLASCSHLVSEDAFLEACRQGLKEAGREARLIRRAGAGPDHPLHPRLAESGYLKALFFTLD</sequence>
<dbReference type="RefSeq" id="WP_210683084.1">
    <property type="nucleotide sequence ID" value="NZ_JAGMWN010000008.1"/>
</dbReference>
<dbReference type="Proteomes" id="UP000672602">
    <property type="component" value="Unassembled WGS sequence"/>
</dbReference>
<comment type="similarity">
    <text evidence="6">Belongs to the methyltransferase superfamily. RlmI family.</text>
</comment>
<evidence type="ECO:0000259" key="8">
    <source>
        <dbReference type="Pfam" id="PF17785"/>
    </source>
</evidence>
<keyword evidence="10" id="KW-1185">Reference proteome</keyword>
<gene>
    <name evidence="9" type="ORF">KAJ83_15865</name>
</gene>
<feature type="domain" description="RlmI-like PUA" evidence="8">
    <location>
        <begin position="12"/>
        <end position="75"/>
    </location>
</feature>
<dbReference type="InterPro" id="IPR029063">
    <property type="entry name" value="SAM-dependent_MTases_sf"/>
</dbReference>
<proteinExistence type="inferred from homology"/>
<evidence type="ECO:0000256" key="2">
    <source>
        <dbReference type="ARBA" id="ARBA00022490"/>
    </source>
</evidence>
<evidence type="ECO:0000256" key="1">
    <source>
        <dbReference type="ARBA" id="ARBA00004496"/>
    </source>
</evidence>
<evidence type="ECO:0000259" key="7">
    <source>
        <dbReference type="Pfam" id="PF10672"/>
    </source>
</evidence>
<dbReference type="GO" id="GO:0005737">
    <property type="term" value="C:cytoplasm"/>
    <property type="evidence" value="ECO:0007669"/>
    <property type="project" value="UniProtKB-SubCell"/>
</dbReference>
<dbReference type="CDD" id="cd11572">
    <property type="entry name" value="RlmI_M_like"/>
    <property type="match status" value="1"/>
</dbReference>
<dbReference type="InterPro" id="IPR036974">
    <property type="entry name" value="PUA_sf"/>
</dbReference>
<dbReference type="Gene3D" id="2.30.130.10">
    <property type="entry name" value="PUA domain"/>
    <property type="match status" value="1"/>
</dbReference>
<dbReference type="AlphaFoldDB" id="A0A8J7SP96"/>
<organism evidence="9 10">
    <name type="scientific">Marivibrio halodurans</name>
    <dbReference type="NCBI Taxonomy" id="2039722"/>
    <lineage>
        <taxon>Bacteria</taxon>
        <taxon>Pseudomonadati</taxon>
        <taxon>Pseudomonadota</taxon>
        <taxon>Alphaproteobacteria</taxon>
        <taxon>Rhodospirillales</taxon>
        <taxon>Rhodospirillaceae</taxon>
        <taxon>Marivibrio</taxon>
    </lineage>
</organism>
<accession>A0A8J7SP96</accession>
<dbReference type="GO" id="GO:0003723">
    <property type="term" value="F:RNA binding"/>
    <property type="evidence" value="ECO:0007669"/>
    <property type="project" value="InterPro"/>
</dbReference>
<evidence type="ECO:0000256" key="5">
    <source>
        <dbReference type="ARBA" id="ARBA00022691"/>
    </source>
</evidence>
<dbReference type="PANTHER" id="PTHR42873:SF1">
    <property type="entry name" value="S-ADENOSYLMETHIONINE-DEPENDENT METHYLTRANSFERASE DOMAIN-CONTAINING PROTEIN"/>
    <property type="match status" value="1"/>
</dbReference>
<protein>
    <submittedName>
        <fullName evidence="9">Class I SAM-dependent rRNA methyltransferase</fullName>
    </submittedName>
</protein>
<name>A0A8J7SP96_9PROT</name>
<keyword evidence="2" id="KW-0963">Cytoplasm</keyword>
<evidence type="ECO:0000313" key="9">
    <source>
        <dbReference type="EMBL" id="MBP5858498.1"/>
    </source>
</evidence>
<evidence type="ECO:0000256" key="4">
    <source>
        <dbReference type="ARBA" id="ARBA00022679"/>
    </source>
</evidence>
<dbReference type="Pfam" id="PF17785">
    <property type="entry name" value="PUA_3"/>
    <property type="match status" value="1"/>
</dbReference>
<dbReference type="Gene3D" id="3.30.750.80">
    <property type="entry name" value="RNA methyltransferase domain (HRMD) like"/>
    <property type="match status" value="1"/>
</dbReference>
<dbReference type="EMBL" id="JAGMWN010000008">
    <property type="protein sequence ID" value="MBP5858498.1"/>
    <property type="molecule type" value="Genomic_DNA"/>
</dbReference>
<dbReference type="SUPFAM" id="SSF53335">
    <property type="entry name" value="S-adenosyl-L-methionine-dependent methyltransferases"/>
    <property type="match status" value="1"/>
</dbReference>
<dbReference type="InterPro" id="IPR041532">
    <property type="entry name" value="RlmI-like_PUA"/>
</dbReference>
<comment type="caution">
    <text evidence="9">The sequence shown here is derived from an EMBL/GenBank/DDBJ whole genome shotgun (WGS) entry which is preliminary data.</text>
</comment>
<dbReference type="InterPro" id="IPR015947">
    <property type="entry name" value="PUA-like_sf"/>
</dbReference>
<dbReference type="CDD" id="cd02440">
    <property type="entry name" value="AdoMet_MTases"/>
    <property type="match status" value="1"/>
</dbReference>
<evidence type="ECO:0000256" key="3">
    <source>
        <dbReference type="ARBA" id="ARBA00022603"/>
    </source>
</evidence>
<dbReference type="SUPFAM" id="SSF88697">
    <property type="entry name" value="PUA domain-like"/>
    <property type="match status" value="1"/>
</dbReference>
<keyword evidence="5" id="KW-0949">S-adenosyl-L-methionine</keyword>
<evidence type="ECO:0000313" key="10">
    <source>
        <dbReference type="Proteomes" id="UP000672602"/>
    </source>
</evidence>
<dbReference type="InterPro" id="IPR019614">
    <property type="entry name" value="SAM-dep_methyl-trfase"/>
</dbReference>
<keyword evidence="4" id="KW-0808">Transferase</keyword>
<dbReference type="Gene3D" id="3.40.50.150">
    <property type="entry name" value="Vaccinia Virus protein VP39"/>
    <property type="match status" value="1"/>
</dbReference>
<evidence type="ECO:0000256" key="6">
    <source>
        <dbReference type="ARBA" id="ARBA00038091"/>
    </source>
</evidence>
<dbReference type="PANTHER" id="PTHR42873">
    <property type="entry name" value="RIBOSOMAL RNA LARGE SUBUNIT METHYLTRANSFERASE"/>
    <property type="match status" value="1"/>
</dbReference>
<keyword evidence="3 9" id="KW-0489">Methyltransferase</keyword>